<dbReference type="EnsemblPlants" id="OMERI09G09590.1">
    <property type="protein sequence ID" value="OMERI09G09590.1"/>
    <property type="gene ID" value="OMERI09G09590"/>
</dbReference>
<keyword evidence="2" id="KW-0812">Transmembrane</keyword>
<evidence type="ECO:0000256" key="1">
    <source>
        <dbReference type="SAM" id="MobiDB-lite"/>
    </source>
</evidence>
<protein>
    <submittedName>
        <fullName evidence="3">Uncharacterized protein</fullName>
    </submittedName>
</protein>
<accession>A0A0E0ESS5</accession>
<name>A0A0E0ESS5_9ORYZ</name>
<feature type="compositionally biased region" description="Gly residues" evidence="1">
    <location>
        <begin position="9"/>
        <end position="28"/>
    </location>
</feature>
<keyword evidence="2" id="KW-1133">Transmembrane helix</keyword>
<reference evidence="3" key="1">
    <citation type="submission" date="2015-04" db="UniProtKB">
        <authorList>
            <consortium name="EnsemblPlants"/>
        </authorList>
    </citation>
    <scope>IDENTIFICATION</scope>
</reference>
<dbReference type="AlphaFoldDB" id="A0A0E0ESS5"/>
<reference evidence="3" key="2">
    <citation type="submission" date="2018-05" db="EMBL/GenBank/DDBJ databases">
        <title>OmerRS3 (Oryza meridionalis Reference Sequence Version 3).</title>
        <authorList>
            <person name="Zhang J."/>
            <person name="Kudrna D."/>
            <person name="Lee S."/>
            <person name="Talag J."/>
            <person name="Welchert J."/>
            <person name="Wing R.A."/>
        </authorList>
    </citation>
    <scope>NUCLEOTIDE SEQUENCE [LARGE SCALE GENOMIC DNA]</scope>
    <source>
        <strain evidence="3">cv. OR44</strain>
    </source>
</reference>
<evidence type="ECO:0000313" key="3">
    <source>
        <dbReference type="EnsemblPlants" id="OMERI09G09590.1"/>
    </source>
</evidence>
<feature type="transmembrane region" description="Helical" evidence="2">
    <location>
        <begin position="45"/>
        <end position="68"/>
    </location>
</feature>
<feature type="region of interest" description="Disordered" evidence="1">
    <location>
        <begin position="1"/>
        <end position="30"/>
    </location>
</feature>
<evidence type="ECO:0000313" key="4">
    <source>
        <dbReference type="Proteomes" id="UP000008021"/>
    </source>
</evidence>
<dbReference type="Proteomes" id="UP000008021">
    <property type="component" value="Chromosome 9"/>
</dbReference>
<evidence type="ECO:0000256" key="2">
    <source>
        <dbReference type="SAM" id="Phobius"/>
    </source>
</evidence>
<dbReference type="HOGENOM" id="CLU_2780175_0_0_1"/>
<keyword evidence="4" id="KW-1185">Reference proteome</keyword>
<sequence length="69" mass="6773">MADEEVSAFGGGGGGGGGGSSDEGGGGAIVTEEDDDEVLRLLSRLALYLCVAAMEAGAALPLVGFHLYL</sequence>
<proteinExistence type="predicted"/>
<dbReference type="Gramene" id="OMERI09G09590.1">
    <property type="protein sequence ID" value="OMERI09G09590.1"/>
    <property type="gene ID" value="OMERI09G09590"/>
</dbReference>
<organism evidence="3">
    <name type="scientific">Oryza meridionalis</name>
    <dbReference type="NCBI Taxonomy" id="40149"/>
    <lineage>
        <taxon>Eukaryota</taxon>
        <taxon>Viridiplantae</taxon>
        <taxon>Streptophyta</taxon>
        <taxon>Embryophyta</taxon>
        <taxon>Tracheophyta</taxon>
        <taxon>Spermatophyta</taxon>
        <taxon>Magnoliopsida</taxon>
        <taxon>Liliopsida</taxon>
        <taxon>Poales</taxon>
        <taxon>Poaceae</taxon>
        <taxon>BOP clade</taxon>
        <taxon>Oryzoideae</taxon>
        <taxon>Oryzeae</taxon>
        <taxon>Oryzinae</taxon>
        <taxon>Oryza</taxon>
    </lineage>
</organism>
<keyword evidence="2" id="KW-0472">Membrane</keyword>